<feature type="domain" description="NADH:quinone oxidoreductase/Mrp antiporter transmembrane" evidence="15">
    <location>
        <begin position="137"/>
        <end position="431"/>
    </location>
</feature>
<dbReference type="Gene3D" id="1.20.5.2700">
    <property type="match status" value="1"/>
</dbReference>
<dbReference type="InterPro" id="IPR003945">
    <property type="entry name" value="NU5C-like"/>
</dbReference>
<feature type="transmembrane region" description="Helical" evidence="14">
    <location>
        <begin position="143"/>
        <end position="162"/>
    </location>
</feature>
<dbReference type="Proteomes" id="UP000320623">
    <property type="component" value="Unassembled WGS sequence"/>
</dbReference>
<feature type="transmembrane region" description="Helical" evidence="14">
    <location>
        <begin position="346"/>
        <end position="364"/>
    </location>
</feature>
<evidence type="ECO:0000256" key="12">
    <source>
        <dbReference type="ARBA" id="ARBA00048026"/>
    </source>
</evidence>
<evidence type="ECO:0000256" key="10">
    <source>
        <dbReference type="ARBA" id="ARBA00023136"/>
    </source>
</evidence>
<sequence length="639" mass="71295">MHKYIGLALIFPLIGFLINGLLGWKIKKEKIIGWIGSLTVGASFVVALLVYLELLNLPSYERRFIVEYFPWIKVGSFEVSFSYLVDPLSILMVLVVTGVGFLIHVYSIGYMHGDKGFARFFAYLNLFIFMMLTLVLADNYLLMFLGWEGVGLCSYLLIGFWYDKPFEKMTTSDAGRKAFIVNRVGDFGFLIGLFLMYKYFGSLNFNTVFSIANKLNVGDTTIFWITLLLFVGATGKSAQIPLYVWLPDAMAGPTPVSALIHAATMVTAGVYMIARSSVLYALAPTTMLIVAIIGALTAVYAASMGLVQNGIKKVLAYSTISQLGYMFLAMGVGAFSAGIFHLTTHAFFKALLFLGAGAVMHALNNEEDIQKMGGLKEHLPVTYKTFFIASLAIAGIPPLSGFFSKDEILWGAYSQGSFWLWVLGAIGAFMTAFYMFRLVALVFETSPRHSVKHPHEAPKVMTIPLLILAFFSVVSGFAGVPESFGVSNLIHHWLEPVFEDANAKIILEASHSISTEFILMAVSVLISIGGILLARYLYLQRMDFVRRLTQTFSPIYKLLYNKYYVDEIYDFIVVRPITWGSEKFLWRFFDVKVIDGAVNASARLTAMLSSVIRFFQNGIVQFYAVVFVIGILIILWFIL</sequence>
<dbReference type="Pfam" id="PF00662">
    <property type="entry name" value="Proton_antipo_N"/>
    <property type="match status" value="1"/>
</dbReference>
<feature type="domain" description="NADH-Ubiquinone oxidoreductase (complex I) chain 5 N-terminal" evidence="16">
    <location>
        <begin position="71"/>
        <end position="121"/>
    </location>
</feature>
<protein>
    <submittedName>
        <fullName evidence="18">NADH-quinone oxidoreductase subunit L</fullName>
    </submittedName>
</protein>
<feature type="transmembrane region" description="Helical" evidence="14">
    <location>
        <begin position="517"/>
        <end position="538"/>
    </location>
</feature>
<evidence type="ECO:0000259" key="17">
    <source>
        <dbReference type="Pfam" id="PF01010"/>
    </source>
</evidence>
<evidence type="ECO:0000256" key="14">
    <source>
        <dbReference type="SAM" id="Phobius"/>
    </source>
</evidence>
<dbReference type="AlphaFoldDB" id="A0A0S4N225"/>
<feature type="domain" description="NADH:ubiquinone/plastoquinone oxidoreductase chloroplast chain 5 C-terminal" evidence="17">
    <location>
        <begin position="445"/>
        <end position="577"/>
    </location>
</feature>
<organism evidence="18 19">
    <name type="scientific">Candidatus Thermokryptus mobilis</name>
    <dbReference type="NCBI Taxonomy" id="1643428"/>
    <lineage>
        <taxon>Bacteria</taxon>
        <taxon>Pseudomonadati</taxon>
        <taxon>Candidatus Kryptoniota</taxon>
        <taxon>Candidatus Thermokryptus</taxon>
    </lineage>
</organism>
<dbReference type="STRING" id="1643428.GCA_001442855_01140"/>
<feature type="transmembrane region" description="Helical" evidence="14">
    <location>
        <begin position="619"/>
        <end position="638"/>
    </location>
</feature>
<proteinExistence type="inferred from homology"/>
<dbReference type="GO" id="GO:0015990">
    <property type="term" value="P:electron transport coupled proton transport"/>
    <property type="evidence" value="ECO:0007669"/>
    <property type="project" value="TreeGrafter"/>
</dbReference>
<dbReference type="GO" id="GO:0042773">
    <property type="term" value="P:ATP synthesis coupled electron transport"/>
    <property type="evidence" value="ECO:0007669"/>
    <property type="project" value="InterPro"/>
</dbReference>
<dbReference type="PANTHER" id="PTHR42829">
    <property type="entry name" value="NADH-UBIQUINONE OXIDOREDUCTASE CHAIN 5"/>
    <property type="match status" value="1"/>
</dbReference>
<evidence type="ECO:0000259" key="16">
    <source>
        <dbReference type="Pfam" id="PF00662"/>
    </source>
</evidence>
<comment type="subcellular location">
    <subcellularLocation>
        <location evidence="1">Endomembrane system</location>
        <topology evidence="1">Multi-pass membrane protein</topology>
    </subcellularLocation>
    <subcellularLocation>
        <location evidence="13">Membrane</location>
        <topology evidence="13">Multi-pass membrane protein</topology>
    </subcellularLocation>
</comment>
<dbReference type="EMBL" id="FAOO01000007">
    <property type="protein sequence ID" value="CUU05116.1"/>
    <property type="molecule type" value="Genomic_DNA"/>
</dbReference>
<keyword evidence="5" id="KW-0521">NADP</keyword>
<evidence type="ECO:0000256" key="11">
    <source>
        <dbReference type="ARBA" id="ARBA00047726"/>
    </source>
</evidence>
<dbReference type="Pfam" id="PF00361">
    <property type="entry name" value="Proton_antipo_M"/>
    <property type="match status" value="1"/>
</dbReference>
<dbReference type="PANTHER" id="PTHR42829:SF2">
    <property type="entry name" value="NADH-UBIQUINONE OXIDOREDUCTASE CHAIN 5"/>
    <property type="match status" value="1"/>
</dbReference>
<accession>A0A0S4N225</accession>
<feature type="transmembrane region" description="Helical" evidence="14">
    <location>
        <begin position="418"/>
        <end position="439"/>
    </location>
</feature>
<feature type="transmembrane region" description="Helical" evidence="14">
    <location>
        <begin position="256"/>
        <end position="274"/>
    </location>
</feature>
<dbReference type="GO" id="GO:0048038">
    <property type="term" value="F:quinone binding"/>
    <property type="evidence" value="ECO:0007669"/>
    <property type="project" value="UniProtKB-KW"/>
</dbReference>
<dbReference type="GO" id="GO:0008137">
    <property type="term" value="F:NADH dehydrogenase (ubiquinone) activity"/>
    <property type="evidence" value="ECO:0007669"/>
    <property type="project" value="InterPro"/>
</dbReference>
<name>A0A0S4N225_9BACT</name>
<evidence type="ECO:0000256" key="6">
    <source>
        <dbReference type="ARBA" id="ARBA00022957"/>
    </source>
</evidence>
<dbReference type="PRINTS" id="PR01434">
    <property type="entry name" value="NADHDHGNASE5"/>
</dbReference>
<feature type="transmembrane region" description="Helical" evidence="14">
    <location>
        <begin position="221"/>
        <end position="244"/>
    </location>
</feature>
<evidence type="ECO:0000256" key="2">
    <source>
        <dbReference type="ARBA" id="ARBA00008200"/>
    </source>
</evidence>
<evidence type="ECO:0000256" key="4">
    <source>
        <dbReference type="ARBA" id="ARBA00022719"/>
    </source>
</evidence>
<evidence type="ECO:0000313" key="19">
    <source>
        <dbReference type="Proteomes" id="UP000320623"/>
    </source>
</evidence>
<feature type="transmembrane region" description="Helical" evidence="14">
    <location>
        <begin position="6"/>
        <end position="24"/>
    </location>
</feature>
<evidence type="ECO:0000256" key="7">
    <source>
        <dbReference type="ARBA" id="ARBA00022967"/>
    </source>
</evidence>
<feature type="transmembrane region" description="Helical" evidence="14">
    <location>
        <begin position="31"/>
        <end position="52"/>
    </location>
</feature>
<dbReference type="Pfam" id="PF01010">
    <property type="entry name" value="Proton_antipo_C"/>
    <property type="match status" value="1"/>
</dbReference>
<evidence type="ECO:0000256" key="3">
    <source>
        <dbReference type="ARBA" id="ARBA00022692"/>
    </source>
</evidence>
<dbReference type="OrthoDB" id="9807568at2"/>
<evidence type="ECO:0000313" key="18">
    <source>
        <dbReference type="EMBL" id="CUU05116.1"/>
    </source>
</evidence>
<evidence type="ECO:0000256" key="13">
    <source>
        <dbReference type="RuleBase" id="RU000320"/>
    </source>
</evidence>
<dbReference type="InterPro" id="IPR002128">
    <property type="entry name" value="NADH_UbQ_OxRdtase_chlpt_su5_C"/>
</dbReference>
<gene>
    <name evidence="18" type="ORF">JGI1_01167</name>
</gene>
<dbReference type="NCBIfam" id="NF005141">
    <property type="entry name" value="PRK06590.1"/>
    <property type="match status" value="1"/>
</dbReference>
<evidence type="ECO:0000256" key="1">
    <source>
        <dbReference type="ARBA" id="ARBA00004127"/>
    </source>
</evidence>
<dbReference type="PRINTS" id="PR01435">
    <property type="entry name" value="NPOXDRDTASE5"/>
</dbReference>
<keyword evidence="3 13" id="KW-0812">Transmembrane</keyword>
<keyword evidence="19" id="KW-1185">Reference proteome</keyword>
<dbReference type="InterPro" id="IPR001516">
    <property type="entry name" value="Proton_antipo_N"/>
</dbReference>
<dbReference type="RefSeq" id="WP_140944915.1">
    <property type="nucleotide sequence ID" value="NZ_FAOO01000007.1"/>
</dbReference>
<keyword evidence="9" id="KW-0520">NAD</keyword>
<evidence type="ECO:0000256" key="8">
    <source>
        <dbReference type="ARBA" id="ARBA00022989"/>
    </source>
</evidence>
<feature type="transmembrane region" description="Helical" evidence="14">
    <location>
        <begin position="314"/>
        <end position="340"/>
    </location>
</feature>
<feature type="transmembrane region" description="Helical" evidence="14">
    <location>
        <begin position="88"/>
        <end position="108"/>
    </location>
</feature>
<feature type="transmembrane region" description="Helical" evidence="14">
    <location>
        <begin position="385"/>
        <end position="403"/>
    </location>
</feature>
<dbReference type="InterPro" id="IPR001750">
    <property type="entry name" value="ND/Mrp_TM"/>
</dbReference>
<keyword evidence="6" id="KW-0618">Plastoquinone</keyword>
<feature type="transmembrane region" description="Helical" evidence="14">
    <location>
        <begin position="183"/>
        <end position="201"/>
    </location>
</feature>
<feature type="transmembrane region" description="Helical" evidence="14">
    <location>
        <begin position="460"/>
        <end position="480"/>
    </location>
</feature>
<keyword evidence="8 14" id="KW-1133">Transmembrane helix</keyword>
<reference evidence="19" key="1">
    <citation type="submission" date="2015-11" db="EMBL/GenBank/DDBJ databases">
        <authorList>
            <person name="Varghese N."/>
        </authorList>
    </citation>
    <scope>NUCLEOTIDE SEQUENCE [LARGE SCALE GENOMIC DNA]</scope>
</reference>
<keyword evidence="10 14" id="KW-0472">Membrane</keyword>
<comment type="similarity">
    <text evidence="2">Belongs to the complex I subunit 5 family.</text>
</comment>
<feature type="transmembrane region" description="Helical" evidence="14">
    <location>
        <begin position="280"/>
        <end position="302"/>
    </location>
</feature>
<dbReference type="NCBIfam" id="TIGR01974">
    <property type="entry name" value="NDH_I_L"/>
    <property type="match status" value="1"/>
</dbReference>
<evidence type="ECO:0000259" key="15">
    <source>
        <dbReference type="Pfam" id="PF00361"/>
    </source>
</evidence>
<comment type="catalytic activity">
    <reaction evidence="11">
        <text>a plastoquinone + NADPH + (n+1) H(+)(in) = a plastoquinol + NADP(+) + n H(+)(out)</text>
        <dbReference type="Rhea" id="RHEA:42612"/>
        <dbReference type="Rhea" id="RHEA-COMP:9561"/>
        <dbReference type="Rhea" id="RHEA-COMP:9562"/>
        <dbReference type="ChEBI" id="CHEBI:15378"/>
        <dbReference type="ChEBI" id="CHEBI:17757"/>
        <dbReference type="ChEBI" id="CHEBI:57783"/>
        <dbReference type="ChEBI" id="CHEBI:58349"/>
        <dbReference type="ChEBI" id="CHEBI:62192"/>
    </reaction>
</comment>
<dbReference type="GO" id="GO:0012505">
    <property type="term" value="C:endomembrane system"/>
    <property type="evidence" value="ECO:0007669"/>
    <property type="project" value="UniProtKB-SubCell"/>
</dbReference>
<evidence type="ECO:0000256" key="9">
    <source>
        <dbReference type="ARBA" id="ARBA00023027"/>
    </source>
</evidence>
<comment type="catalytic activity">
    <reaction evidence="12">
        <text>a plastoquinone + NADH + (n+1) H(+)(in) = a plastoquinol + NAD(+) + n H(+)(out)</text>
        <dbReference type="Rhea" id="RHEA:42608"/>
        <dbReference type="Rhea" id="RHEA-COMP:9561"/>
        <dbReference type="Rhea" id="RHEA-COMP:9562"/>
        <dbReference type="ChEBI" id="CHEBI:15378"/>
        <dbReference type="ChEBI" id="CHEBI:17757"/>
        <dbReference type="ChEBI" id="CHEBI:57540"/>
        <dbReference type="ChEBI" id="CHEBI:57945"/>
        <dbReference type="ChEBI" id="CHEBI:62192"/>
    </reaction>
</comment>
<keyword evidence="4" id="KW-0874">Quinone</keyword>
<keyword evidence="7" id="KW-1278">Translocase</keyword>
<dbReference type="InterPro" id="IPR018393">
    <property type="entry name" value="NADHpl_OxRdtase_5_subgr"/>
</dbReference>
<feature type="transmembrane region" description="Helical" evidence="14">
    <location>
        <begin position="120"/>
        <end position="137"/>
    </location>
</feature>
<evidence type="ECO:0000256" key="5">
    <source>
        <dbReference type="ARBA" id="ARBA00022857"/>
    </source>
</evidence>
<dbReference type="GO" id="GO:0016020">
    <property type="term" value="C:membrane"/>
    <property type="evidence" value="ECO:0007669"/>
    <property type="project" value="UniProtKB-SubCell"/>
</dbReference>
<dbReference type="GO" id="GO:0003954">
    <property type="term" value="F:NADH dehydrogenase activity"/>
    <property type="evidence" value="ECO:0007669"/>
    <property type="project" value="TreeGrafter"/>
</dbReference>